<protein>
    <submittedName>
        <fullName evidence="2">Benzoyl-CoA reductase/2-hydroxyglutaryl-CoA dehydratase subunit, BcrC/BadD/HgdB</fullName>
    </submittedName>
</protein>
<dbReference type="HOGENOM" id="CLU_053697_1_1_7"/>
<dbReference type="STRING" id="56780.SYN_00369"/>
<evidence type="ECO:0000256" key="1">
    <source>
        <dbReference type="ARBA" id="ARBA00005806"/>
    </source>
</evidence>
<proteinExistence type="inferred from homology"/>
<dbReference type="AlphaFoldDB" id="Q2LXH2"/>
<keyword evidence="3" id="KW-1185">Reference proteome</keyword>
<dbReference type="PANTHER" id="PTHR30548:SF6">
    <property type="entry name" value="DEHYDRATASE SUBUNIT YJIM-RELATED"/>
    <property type="match status" value="1"/>
</dbReference>
<evidence type="ECO:0000313" key="3">
    <source>
        <dbReference type="Proteomes" id="UP000001933"/>
    </source>
</evidence>
<gene>
    <name evidence="2" type="ORF">SYN_00369</name>
</gene>
<sequence>MNRSGQGLRLCWKAFDFCCQDVREYCEEKRKVKVMQTAVATFPPLVENAQVADPVRRFLEYVLNKREQGNPVVGVYCGYAPVEMIRAMGAVPVSLCAASQRTVPAAEAVLPANLCPMIKSSFGFIQTNSCFFFASSDAVIGETTCDGKKKMFELIAHLKPTFIMDLPQLPDDSAVLDRWRESVLKLQYFLEKTLQTSLAADRLEAEIRETNRKNRLMGRFFAYLTCRPIPVSWREIYNVITLEHVANSVEFQDLIEKISSSIDQRIALGQCFGTFSSPRVLVSGCPVGGDACKVLQIIEEAGGVIVALEACSGMKNYFIRIEENSGDPLRAVAESTLSIPCSCMTPNRRRLDLLDKMITRFQPDAVIDVVLHACHAYNVESYKIRNHIQDRHGLPCLKIETDYSDGDIEQIRTRVEALFESLETRK</sequence>
<dbReference type="Gene3D" id="3.40.50.11900">
    <property type="match status" value="1"/>
</dbReference>
<reference evidence="2 3" key="1">
    <citation type="journal article" date="2007" name="Proc. Natl. Acad. Sci. U.S.A.">
        <title>The genome of Syntrophus aciditrophicus: life at the thermodynamic limit of microbial growth.</title>
        <authorList>
            <person name="McInerney M.J."/>
            <person name="Rohlin L."/>
            <person name="Mouttaki H."/>
            <person name="Kim U."/>
            <person name="Krupp R.S."/>
            <person name="Rios-Hernandez L."/>
            <person name="Sieber J."/>
            <person name="Struchtemeyer C.G."/>
            <person name="Bhattacharyya A."/>
            <person name="Campbell J.W."/>
            <person name="Gunsalus R.P."/>
        </authorList>
    </citation>
    <scope>NUCLEOTIDE SEQUENCE [LARGE SCALE GENOMIC DNA]</scope>
    <source>
        <strain evidence="2 3">SB</strain>
    </source>
</reference>
<name>Q2LXH2_SYNAS</name>
<dbReference type="Gene3D" id="3.40.50.11890">
    <property type="match status" value="1"/>
</dbReference>
<dbReference type="InterPro" id="IPR047678">
    <property type="entry name" value="YjiM-like"/>
</dbReference>
<dbReference type="Pfam" id="PF06050">
    <property type="entry name" value="HGD-D"/>
    <property type="match status" value="1"/>
</dbReference>
<organism evidence="2 3">
    <name type="scientific">Syntrophus aciditrophicus (strain SB)</name>
    <dbReference type="NCBI Taxonomy" id="56780"/>
    <lineage>
        <taxon>Bacteria</taxon>
        <taxon>Pseudomonadati</taxon>
        <taxon>Thermodesulfobacteriota</taxon>
        <taxon>Syntrophia</taxon>
        <taxon>Syntrophales</taxon>
        <taxon>Syntrophaceae</taxon>
        <taxon>Syntrophus</taxon>
    </lineage>
</organism>
<evidence type="ECO:0000313" key="2">
    <source>
        <dbReference type="EMBL" id="ABC78786.1"/>
    </source>
</evidence>
<dbReference type="InterPro" id="IPR010327">
    <property type="entry name" value="FldB/FldC_alpha/beta"/>
</dbReference>
<dbReference type="FunCoup" id="Q2LXH2">
    <property type="interactions" value="1"/>
</dbReference>
<dbReference type="PANTHER" id="PTHR30548">
    <property type="entry name" value="2-HYDROXYGLUTARYL-COA DEHYDRATASE, D-COMPONENT-RELATED"/>
    <property type="match status" value="1"/>
</dbReference>
<accession>Q2LXH2</accession>
<dbReference type="Proteomes" id="UP000001933">
    <property type="component" value="Chromosome"/>
</dbReference>
<dbReference type="EMBL" id="CP000252">
    <property type="protein sequence ID" value="ABC78786.1"/>
    <property type="molecule type" value="Genomic_DNA"/>
</dbReference>
<dbReference type="InParanoid" id="Q2LXH2"/>
<comment type="similarity">
    <text evidence="1">Belongs to the FldB/FldC dehydratase alpha/beta subunit family.</text>
</comment>
<dbReference type="eggNOG" id="COG1775">
    <property type="taxonomic scope" value="Bacteria"/>
</dbReference>
<dbReference type="KEGG" id="sat:SYN_00369"/>
<dbReference type="NCBIfam" id="NF040772">
    <property type="entry name" value="double_cubane"/>
    <property type="match status" value="1"/>
</dbReference>